<dbReference type="PANTHER" id="PTHR31876">
    <property type="entry name" value="COV-LIKE PROTEIN 1"/>
    <property type="match status" value="1"/>
</dbReference>
<name>A0A840SMD0_9RHOB</name>
<feature type="transmembrane region" description="Helical" evidence="2">
    <location>
        <begin position="21"/>
        <end position="43"/>
    </location>
</feature>
<gene>
    <name evidence="3" type="ORF">HNP73_001691</name>
</gene>
<dbReference type="Proteomes" id="UP000549457">
    <property type="component" value="Unassembled WGS sequence"/>
</dbReference>
<reference evidence="3 4" key="1">
    <citation type="submission" date="2020-08" db="EMBL/GenBank/DDBJ databases">
        <title>Genomic Encyclopedia of Type Strains, Phase IV (KMG-IV): sequencing the most valuable type-strain genomes for metagenomic binning, comparative biology and taxonomic classification.</title>
        <authorList>
            <person name="Goeker M."/>
        </authorList>
    </citation>
    <scope>NUCLEOTIDE SEQUENCE [LARGE SCALE GENOMIC DNA]</scope>
    <source>
        <strain evidence="3 4">DSM 101730</strain>
    </source>
</reference>
<dbReference type="RefSeq" id="WP_184148221.1">
    <property type="nucleotide sequence ID" value="NZ_JACHFM010000002.1"/>
</dbReference>
<evidence type="ECO:0000313" key="3">
    <source>
        <dbReference type="EMBL" id="MBB5221755.1"/>
    </source>
</evidence>
<dbReference type="AlphaFoldDB" id="A0A840SMD0"/>
<keyword evidence="4" id="KW-1185">Reference proteome</keyword>
<feature type="transmembrane region" description="Helical" evidence="2">
    <location>
        <begin position="63"/>
        <end position="87"/>
    </location>
</feature>
<keyword evidence="2" id="KW-0812">Transmembrane</keyword>
<feature type="compositionally biased region" description="Pro residues" evidence="1">
    <location>
        <begin position="225"/>
        <end position="237"/>
    </location>
</feature>
<evidence type="ECO:0000256" key="1">
    <source>
        <dbReference type="SAM" id="MobiDB-lite"/>
    </source>
</evidence>
<evidence type="ECO:0000256" key="2">
    <source>
        <dbReference type="SAM" id="Phobius"/>
    </source>
</evidence>
<feature type="region of interest" description="Disordered" evidence="1">
    <location>
        <begin position="214"/>
        <end position="243"/>
    </location>
</feature>
<evidence type="ECO:0000313" key="4">
    <source>
        <dbReference type="Proteomes" id="UP000549457"/>
    </source>
</evidence>
<dbReference type="EMBL" id="JACHFM010000002">
    <property type="protein sequence ID" value="MBB5221755.1"/>
    <property type="molecule type" value="Genomic_DNA"/>
</dbReference>
<keyword evidence="2" id="KW-0472">Membrane</keyword>
<organism evidence="3 4">
    <name type="scientific">Amaricoccus macauensis</name>
    <dbReference type="NCBI Taxonomy" id="57001"/>
    <lineage>
        <taxon>Bacteria</taxon>
        <taxon>Pseudomonadati</taxon>
        <taxon>Pseudomonadota</taxon>
        <taxon>Alphaproteobacteria</taxon>
        <taxon>Rhodobacterales</taxon>
        <taxon>Paracoccaceae</taxon>
        <taxon>Amaricoccus</taxon>
    </lineage>
</organism>
<accession>A0A840SMD0</accession>
<dbReference type="InterPro" id="IPR007462">
    <property type="entry name" value="COV1-like"/>
</dbReference>
<protein>
    <submittedName>
        <fullName evidence="3">Putative membrane protein</fullName>
    </submittedName>
</protein>
<proteinExistence type="predicted"/>
<sequence>MARKRRRRTPRPPLMQRLRNDFLAGLVVVLPLFLTGYLLYWTIDFVDAKVIPLIPRAYNPENVFGRNIFGLGLLLFLSFTTIVGAFAKNLVGKSVLGFGERIVERTPIVRPIYNGLKQIAETLFTQTGTTFEGACLVEYPRKGVWSVAFISSRVRTEIRERSGEDELVSIFLPMTPNPTAGFLRFVPRRDIVLLDMSLEDAAKLIISGGLVTEPAQSASSRAPRGKPPIPAPGPAPTGGPAER</sequence>
<keyword evidence="2" id="KW-1133">Transmembrane helix</keyword>
<dbReference type="Pfam" id="PF04367">
    <property type="entry name" value="DUF502"/>
    <property type="match status" value="1"/>
</dbReference>
<comment type="caution">
    <text evidence="3">The sequence shown here is derived from an EMBL/GenBank/DDBJ whole genome shotgun (WGS) entry which is preliminary data.</text>
</comment>
<dbReference type="PANTHER" id="PTHR31876:SF26">
    <property type="entry name" value="PROTEIN LIKE COV 2"/>
    <property type="match status" value="1"/>
</dbReference>